<dbReference type="AlphaFoldDB" id="A0A544W618"/>
<feature type="region of interest" description="Disordered" evidence="1">
    <location>
        <begin position="48"/>
        <end position="68"/>
    </location>
</feature>
<keyword evidence="3" id="KW-1185">Reference proteome</keyword>
<gene>
    <name evidence="2" type="ORF">D8S82_05770</name>
</gene>
<organism evidence="2 3">
    <name type="scientific">Mycolicibacterium hodleri</name>
    <dbReference type="NCBI Taxonomy" id="49897"/>
    <lineage>
        <taxon>Bacteria</taxon>
        <taxon>Bacillati</taxon>
        <taxon>Actinomycetota</taxon>
        <taxon>Actinomycetes</taxon>
        <taxon>Mycobacteriales</taxon>
        <taxon>Mycobacteriaceae</taxon>
        <taxon>Mycolicibacterium</taxon>
    </lineage>
</organism>
<evidence type="ECO:0008006" key="4">
    <source>
        <dbReference type="Google" id="ProtNLM"/>
    </source>
</evidence>
<evidence type="ECO:0000256" key="1">
    <source>
        <dbReference type="SAM" id="MobiDB-lite"/>
    </source>
</evidence>
<evidence type="ECO:0000313" key="2">
    <source>
        <dbReference type="EMBL" id="TQR87694.1"/>
    </source>
</evidence>
<accession>A0A544W618</accession>
<dbReference type="EMBL" id="VIFX01000005">
    <property type="protein sequence ID" value="TQR87694.1"/>
    <property type="molecule type" value="Genomic_DNA"/>
</dbReference>
<proteinExistence type="predicted"/>
<dbReference type="Proteomes" id="UP000315759">
    <property type="component" value="Unassembled WGS sequence"/>
</dbReference>
<evidence type="ECO:0000313" key="3">
    <source>
        <dbReference type="Proteomes" id="UP000315759"/>
    </source>
</evidence>
<dbReference type="RefSeq" id="WP_142551146.1">
    <property type="nucleotide sequence ID" value="NZ_VIFX01000005.1"/>
</dbReference>
<protein>
    <recommendedName>
        <fullName evidence="4">AMP-dependent synthetase/ligase domain-containing protein</fullName>
    </recommendedName>
</protein>
<comment type="caution">
    <text evidence="2">The sequence shown here is derived from an EMBL/GenBank/DDBJ whole genome shotgun (WGS) entry which is preliminary data.</text>
</comment>
<name>A0A544W618_9MYCO</name>
<reference evidence="2 3" key="1">
    <citation type="submission" date="2018-10" db="EMBL/GenBank/DDBJ databases">
        <title>Draft genome of Mycobacterium hodleri strain B.</title>
        <authorList>
            <person name="Amande T.J."/>
            <person name="Mcgenity T.J."/>
        </authorList>
    </citation>
    <scope>NUCLEOTIDE SEQUENCE [LARGE SCALE GENOMIC DNA]</scope>
    <source>
        <strain evidence="2 3">B</strain>
    </source>
</reference>
<sequence length="68" mass="7477">MTLARLVYYHARRGDDDAVITDEKSVTYAELATDIAARAAELGARANSSCSPRLPRITRLRSNPATRT</sequence>